<dbReference type="GO" id="GO:0003729">
    <property type="term" value="F:mRNA binding"/>
    <property type="evidence" value="ECO:0007669"/>
    <property type="project" value="TreeGrafter"/>
</dbReference>
<feature type="compositionally biased region" description="Basic residues" evidence="6">
    <location>
        <begin position="414"/>
        <end position="427"/>
    </location>
</feature>
<comment type="subcellular location">
    <subcellularLocation>
        <location evidence="1">Nucleus</location>
    </subcellularLocation>
</comment>
<evidence type="ECO:0000313" key="8">
    <source>
        <dbReference type="EMBL" id="CAG9335070.1"/>
    </source>
</evidence>
<protein>
    <recommendedName>
        <fullName evidence="7">RRM domain-containing protein</fullName>
    </recommendedName>
</protein>
<dbReference type="PROSITE" id="PS50102">
    <property type="entry name" value="RRM"/>
    <property type="match status" value="3"/>
</dbReference>
<dbReference type="CDD" id="cd12416">
    <property type="entry name" value="RRM4_RBM28_like"/>
    <property type="match status" value="1"/>
</dbReference>
<proteinExistence type="predicted"/>
<comment type="caution">
    <text evidence="8">The sequence shown here is derived from an EMBL/GenBank/DDBJ whole genome shotgun (WGS) entry which is preliminary data.</text>
</comment>
<dbReference type="PANTHER" id="PTHR48039">
    <property type="entry name" value="RNA-BINDING MOTIF PROTEIN 14B"/>
    <property type="match status" value="1"/>
</dbReference>
<feature type="domain" description="RRM" evidence="7">
    <location>
        <begin position="131"/>
        <end position="212"/>
    </location>
</feature>
<keyword evidence="2" id="KW-0677">Repeat</keyword>
<sequence>MKKLGKHGGRLILRNLPFSLDEKALREMLEKIGEIVDLKLPWEEAKKRNKGFAFVEFEKKNISEKAIKLLNNKKIQNRQISIDYSLSKDKYNQALKQEELNKEFKPHKEPEEEKKEEEAPKPKPNRLDKGKCLFIQNLSFDTEEESLQEFFSQFGKLKSANLVLDKDTGESKGTAFVTYKSQEDAEKALAKSKEEEGLVLDDRKLNIMIAVSREEAAKIKSAKPAKVDKRNLALSKEGIIMPNSEEFSTLTKEDIERRTRAAQTKKEKLMNPNIFVSQTRLVIRNLPKAVDEKKLKNALKQILIKNNPELENKKLFTQIKIKRDKDKLDSHGNAISRGFGFVECKEHEYALTCLRGLNNNDKIFGKGKKPIVEFALEDHRMIRLRKLKLARQQKLKEELKTKLKTEEKEEKSTKMGRGKRQRMKRKMMKEARETEKIEENEVFVEKENKVSKSEGKKKKDASSEKPTKRKRKDDFEIEMIEFEDSPSKRRVKKDSKKSEELKLENLISEYRAKLFNGIEDD</sequence>
<dbReference type="Gene3D" id="3.30.70.330">
    <property type="match status" value="3"/>
</dbReference>
<evidence type="ECO:0000256" key="6">
    <source>
        <dbReference type="SAM" id="MobiDB-lite"/>
    </source>
</evidence>
<evidence type="ECO:0000256" key="2">
    <source>
        <dbReference type="ARBA" id="ARBA00022737"/>
    </source>
</evidence>
<dbReference type="InterPro" id="IPR003954">
    <property type="entry name" value="RRM_euk-type"/>
</dbReference>
<feature type="compositionally biased region" description="Basic and acidic residues" evidence="6">
    <location>
        <begin position="400"/>
        <end position="413"/>
    </location>
</feature>
<evidence type="ECO:0000256" key="4">
    <source>
        <dbReference type="ARBA" id="ARBA00023242"/>
    </source>
</evidence>
<name>A0AAU9KLX1_9CILI</name>
<accession>A0AAU9KLX1</accession>
<evidence type="ECO:0000256" key="1">
    <source>
        <dbReference type="ARBA" id="ARBA00004123"/>
    </source>
</evidence>
<dbReference type="Pfam" id="PF00076">
    <property type="entry name" value="RRM_1"/>
    <property type="match status" value="2"/>
</dbReference>
<dbReference type="Proteomes" id="UP001162131">
    <property type="component" value="Unassembled WGS sequence"/>
</dbReference>
<keyword evidence="4" id="KW-0539">Nucleus</keyword>
<evidence type="ECO:0000313" key="9">
    <source>
        <dbReference type="Proteomes" id="UP001162131"/>
    </source>
</evidence>
<feature type="region of interest" description="Disordered" evidence="6">
    <location>
        <begin position="98"/>
        <end position="128"/>
    </location>
</feature>
<dbReference type="InterPro" id="IPR051945">
    <property type="entry name" value="RRM_MRD1_RNA_proc_ribogen"/>
</dbReference>
<dbReference type="InterPro" id="IPR012677">
    <property type="entry name" value="Nucleotide-bd_a/b_plait_sf"/>
</dbReference>
<dbReference type="EMBL" id="CAJZBQ010000060">
    <property type="protein sequence ID" value="CAG9335070.1"/>
    <property type="molecule type" value="Genomic_DNA"/>
</dbReference>
<dbReference type="FunFam" id="3.30.70.330:FF:000182">
    <property type="entry name" value="RNA-binding motif protein 28"/>
    <property type="match status" value="1"/>
</dbReference>
<dbReference type="InterPro" id="IPR035979">
    <property type="entry name" value="RBD_domain_sf"/>
</dbReference>
<dbReference type="AlphaFoldDB" id="A0AAU9KLX1"/>
<organism evidence="8 9">
    <name type="scientific">Blepharisma stoltei</name>
    <dbReference type="NCBI Taxonomy" id="1481888"/>
    <lineage>
        <taxon>Eukaryota</taxon>
        <taxon>Sar</taxon>
        <taxon>Alveolata</taxon>
        <taxon>Ciliophora</taxon>
        <taxon>Postciliodesmatophora</taxon>
        <taxon>Heterotrichea</taxon>
        <taxon>Heterotrichida</taxon>
        <taxon>Blepharismidae</taxon>
        <taxon>Blepharisma</taxon>
    </lineage>
</organism>
<feature type="compositionally biased region" description="Basic and acidic residues" evidence="6">
    <location>
        <begin position="428"/>
        <end position="454"/>
    </location>
</feature>
<evidence type="ECO:0000256" key="5">
    <source>
        <dbReference type="PROSITE-ProRule" id="PRU00176"/>
    </source>
</evidence>
<dbReference type="PANTHER" id="PTHR48039:SF5">
    <property type="entry name" value="RNA-BINDING PROTEIN 28"/>
    <property type="match status" value="1"/>
</dbReference>
<feature type="domain" description="RRM" evidence="7">
    <location>
        <begin position="279"/>
        <end position="377"/>
    </location>
</feature>
<dbReference type="SMART" id="SM00361">
    <property type="entry name" value="RRM_1"/>
    <property type="match status" value="2"/>
</dbReference>
<gene>
    <name evidence="8" type="ORF">BSTOLATCC_MIC62649</name>
</gene>
<dbReference type="GO" id="GO:0005634">
    <property type="term" value="C:nucleus"/>
    <property type="evidence" value="ECO:0007669"/>
    <property type="project" value="UniProtKB-SubCell"/>
</dbReference>
<dbReference type="InterPro" id="IPR000504">
    <property type="entry name" value="RRM_dom"/>
</dbReference>
<reference evidence="8" key="1">
    <citation type="submission" date="2021-09" db="EMBL/GenBank/DDBJ databases">
        <authorList>
            <consortium name="AG Swart"/>
            <person name="Singh M."/>
            <person name="Singh A."/>
            <person name="Seah K."/>
            <person name="Emmerich C."/>
        </authorList>
    </citation>
    <scope>NUCLEOTIDE SEQUENCE</scope>
    <source>
        <strain evidence="8">ATCC30299</strain>
    </source>
</reference>
<keyword evidence="9" id="KW-1185">Reference proteome</keyword>
<evidence type="ECO:0000259" key="7">
    <source>
        <dbReference type="PROSITE" id="PS50102"/>
    </source>
</evidence>
<keyword evidence="3 5" id="KW-0694">RNA-binding</keyword>
<dbReference type="SMART" id="SM00360">
    <property type="entry name" value="RRM"/>
    <property type="match status" value="3"/>
</dbReference>
<evidence type="ECO:0000256" key="3">
    <source>
        <dbReference type="ARBA" id="ARBA00022884"/>
    </source>
</evidence>
<dbReference type="SUPFAM" id="SSF54928">
    <property type="entry name" value="RNA-binding domain, RBD"/>
    <property type="match status" value="3"/>
</dbReference>
<feature type="region of interest" description="Disordered" evidence="6">
    <location>
        <begin position="400"/>
        <end position="479"/>
    </location>
</feature>
<dbReference type="CDD" id="cd12415">
    <property type="entry name" value="RRM3_RBM28_like"/>
    <property type="match status" value="1"/>
</dbReference>
<feature type="domain" description="RRM" evidence="7">
    <location>
        <begin position="9"/>
        <end position="87"/>
    </location>
</feature>